<dbReference type="Gene3D" id="3.40.1710.10">
    <property type="entry name" value="abc type-2 transporter like domain"/>
    <property type="match status" value="1"/>
</dbReference>
<comment type="similarity">
    <text evidence="2">Belongs to the ABC-2 integral membrane protein family.</text>
</comment>
<dbReference type="GO" id="GO:0005886">
    <property type="term" value="C:plasma membrane"/>
    <property type="evidence" value="ECO:0007669"/>
    <property type="project" value="UniProtKB-SubCell"/>
</dbReference>
<dbReference type="EMBL" id="JAVDVC010000008">
    <property type="protein sequence ID" value="MDR6960114.1"/>
    <property type="molecule type" value="Genomic_DNA"/>
</dbReference>
<name>A0AAW8MEH5_9PSED</name>
<sequence length="374" mass="40639">MLISTLSHIWRLGLKELTSLRYDSVLLLFLAYAFTVAIYMPAAGSVIGVHNASVAVVDEDQSHLSRQLAQVLQPPEFQTPVALPYAELDKVMDSGRYTFVINVPANFQADLLAGREPALQLNVDATAMSQAFMGAGYIGRIFQQELLAYSGQAQASEQTPVKLTTRALFNTNLEGGWFLAVIQIVNNITILAIILTGTALLREREHGTLDHLLVLPLTALEIMLAKIWSNMLVVVLCTWASLEIIVKFALGVPLAGSMLLFLLVTALYLFASTALGIFLATLARSTPQFGLLAIPVIIPMLLLSGGSTPLDSMPQWLQWVMQGSPSTHFVSLSAAILFRDAGVEVVWPDMLALAIIGLLFFAIALGRFRKSLAS</sequence>
<dbReference type="InterPro" id="IPR013525">
    <property type="entry name" value="ABC2_TM"/>
</dbReference>
<feature type="transmembrane region" description="Helical" evidence="8">
    <location>
        <begin position="289"/>
        <end position="310"/>
    </location>
</feature>
<evidence type="ECO:0000256" key="8">
    <source>
        <dbReference type="SAM" id="Phobius"/>
    </source>
</evidence>
<feature type="transmembrane region" description="Helical" evidence="8">
    <location>
        <begin position="177"/>
        <end position="201"/>
    </location>
</feature>
<keyword evidence="7 8" id="KW-0472">Membrane</keyword>
<comment type="subcellular location">
    <subcellularLocation>
        <location evidence="1">Cell membrane</location>
        <topology evidence="1">Multi-pass membrane protein</topology>
    </subcellularLocation>
</comment>
<evidence type="ECO:0000256" key="6">
    <source>
        <dbReference type="ARBA" id="ARBA00022989"/>
    </source>
</evidence>
<dbReference type="Proteomes" id="UP001252613">
    <property type="component" value="Unassembled WGS sequence"/>
</dbReference>
<protein>
    <submittedName>
        <fullName evidence="10">ABC-2 type transport system permease protein</fullName>
    </submittedName>
</protein>
<evidence type="ECO:0000256" key="1">
    <source>
        <dbReference type="ARBA" id="ARBA00004651"/>
    </source>
</evidence>
<evidence type="ECO:0000313" key="11">
    <source>
        <dbReference type="Proteomes" id="UP001252613"/>
    </source>
</evidence>
<evidence type="ECO:0000256" key="4">
    <source>
        <dbReference type="ARBA" id="ARBA00022475"/>
    </source>
</evidence>
<comment type="caution">
    <text evidence="10">The sequence shown here is derived from an EMBL/GenBank/DDBJ whole genome shotgun (WGS) entry which is preliminary data.</text>
</comment>
<keyword evidence="4" id="KW-1003">Cell membrane</keyword>
<proteinExistence type="inferred from homology"/>
<dbReference type="AlphaFoldDB" id="A0AAW8MEH5"/>
<organism evidence="10 11">
    <name type="scientific">Pseudomonas brassicacearum</name>
    <dbReference type="NCBI Taxonomy" id="930166"/>
    <lineage>
        <taxon>Bacteria</taxon>
        <taxon>Pseudomonadati</taxon>
        <taxon>Pseudomonadota</taxon>
        <taxon>Gammaproteobacteria</taxon>
        <taxon>Pseudomonadales</taxon>
        <taxon>Pseudomonadaceae</taxon>
        <taxon>Pseudomonas</taxon>
    </lineage>
</organism>
<reference evidence="10" key="1">
    <citation type="submission" date="2023-07" db="EMBL/GenBank/DDBJ databases">
        <title>Sorghum-associated microbial communities from plants grown in Nebraska, USA.</title>
        <authorList>
            <person name="Schachtman D."/>
        </authorList>
    </citation>
    <scope>NUCLEOTIDE SEQUENCE</scope>
    <source>
        <strain evidence="10">3432</strain>
    </source>
</reference>
<dbReference type="GO" id="GO:0140359">
    <property type="term" value="F:ABC-type transporter activity"/>
    <property type="evidence" value="ECO:0007669"/>
    <property type="project" value="InterPro"/>
</dbReference>
<dbReference type="InterPro" id="IPR047817">
    <property type="entry name" value="ABC2_TM_bact-type"/>
</dbReference>
<dbReference type="PANTHER" id="PTHR30294">
    <property type="entry name" value="MEMBRANE COMPONENT OF ABC TRANSPORTER YHHJ-RELATED"/>
    <property type="match status" value="1"/>
</dbReference>
<evidence type="ECO:0000256" key="5">
    <source>
        <dbReference type="ARBA" id="ARBA00022692"/>
    </source>
</evidence>
<keyword evidence="6 8" id="KW-1133">Transmembrane helix</keyword>
<feature type="transmembrane region" description="Helical" evidence="8">
    <location>
        <begin position="20"/>
        <end position="40"/>
    </location>
</feature>
<feature type="transmembrane region" description="Helical" evidence="8">
    <location>
        <begin position="254"/>
        <end position="282"/>
    </location>
</feature>
<accession>A0AAW8MEH5</accession>
<evidence type="ECO:0000259" key="9">
    <source>
        <dbReference type="PROSITE" id="PS51012"/>
    </source>
</evidence>
<feature type="transmembrane region" description="Helical" evidence="8">
    <location>
        <begin position="350"/>
        <end position="368"/>
    </location>
</feature>
<dbReference type="Pfam" id="PF12698">
    <property type="entry name" value="ABC2_membrane_3"/>
    <property type="match status" value="1"/>
</dbReference>
<dbReference type="PANTHER" id="PTHR30294:SF47">
    <property type="entry name" value="INNER MEMBRANE TRANSPORT PERMEASE YHHJ"/>
    <property type="match status" value="1"/>
</dbReference>
<evidence type="ECO:0000256" key="2">
    <source>
        <dbReference type="ARBA" id="ARBA00007783"/>
    </source>
</evidence>
<evidence type="ECO:0000313" key="10">
    <source>
        <dbReference type="EMBL" id="MDR6960114.1"/>
    </source>
</evidence>
<feature type="domain" description="ABC transmembrane type-2" evidence="9">
    <location>
        <begin position="135"/>
        <end position="371"/>
    </location>
</feature>
<keyword evidence="3" id="KW-0813">Transport</keyword>
<dbReference type="InterPro" id="IPR051449">
    <property type="entry name" value="ABC-2_transporter_component"/>
</dbReference>
<gene>
    <name evidence="10" type="ORF">J2W43_004114</name>
</gene>
<dbReference type="PROSITE" id="PS51012">
    <property type="entry name" value="ABC_TM2"/>
    <property type="match status" value="1"/>
</dbReference>
<keyword evidence="5 8" id="KW-0812">Transmembrane</keyword>
<evidence type="ECO:0000256" key="3">
    <source>
        <dbReference type="ARBA" id="ARBA00022448"/>
    </source>
</evidence>
<evidence type="ECO:0000256" key="7">
    <source>
        <dbReference type="ARBA" id="ARBA00023136"/>
    </source>
</evidence>